<feature type="domain" description="Tyr recombinase" evidence="6">
    <location>
        <begin position="104"/>
        <end position="295"/>
    </location>
</feature>
<name>A0ABU1ANZ9_9BACT</name>
<dbReference type="Pfam" id="PF13495">
    <property type="entry name" value="Phage_int_SAM_4"/>
    <property type="match status" value="1"/>
</dbReference>
<dbReference type="Proteomes" id="UP001243717">
    <property type="component" value="Unassembled WGS sequence"/>
</dbReference>
<keyword evidence="3 5" id="KW-0238">DNA-binding</keyword>
<evidence type="ECO:0000259" key="6">
    <source>
        <dbReference type="PROSITE" id="PS51898"/>
    </source>
</evidence>
<keyword evidence="4" id="KW-0233">DNA recombination</keyword>
<dbReference type="InterPro" id="IPR002104">
    <property type="entry name" value="Integrase_catalytic"/>
</dbReference>
<dbReference type="Pfam" id="PF00589">
    <property type="entry name" value="Phage_integrase"/>
    <property type="match status" value="1"/>
</dbReference>
<dbReference type="EMBL" id="JARXIC010000099">
    <property type="protein sequence ID" value="MDQ8196447.1"/>
    <property type="molecule type" value="Genomic_DNA"/>
</dbReference>
<protein>
    <submittedName>
        <fullName evidence="8">Site-specific integrase</fullName>
    </submittedName>
</protein>
<organism evidence="8 9">
    <name type="scientific">Thalassobacterium sedimentorum</name>
    <dbReference type="NCBI Taxonomy" id="3041258"/>
    <lineage>
        <taxon>Bacteria</taxon>
        <taxon>Pseudomonadati</taxon>
        <taxon>Verrucomicrobiota</taxon>
        <taxon>Opitutia</taxon>
        <taxon>Puniceicoccales</taxon>
        <taxon>Coraliomargaritaceae</taxon>
        <taxon>Thalassobacterium</taxon>
    </lineage>
</organism>
<evidence type="ECO:0000256" key="3">
    <source>
        <dbReference type="ARBA" id="ARBA00023125"/>
    </source>
</evidence>
<dbReference type="PANTHER" id="PTHR30349:SF64">
    <property type="entry name" value="PROPHAGE INTEGRASE INTD-RELATED"/>
    <property type="match status" value="1"/>
</dbReference>
<keyword evidence="9" id="KW-1185">Reference proteome</keyword>
<evidence type="ECO:0000259" key="7">
    <source>
        <dbReference type="PROSITE" id="PS51900"/>
    </source>
</evidence>
<keyword evidence="2" id="KW-0229">DNA integration</keyword>
<dbReference type="PROSITE" id="PS51900">
    <property type="entry name" value="CB"/>
    <property type="match status" value="1"/>
</dbReference>
<dbReference type="RefSeq" id="WP_308986879.1">
    <property type="nucleotide sequence ID" value="NZ_JARXIC010000099.1"/>
</dbReference>
<evidence type="ECO:0000256" key="2">
    <source>
        <dbReference type="ARBA" id="ARBA00022908"/>
    </source>
</evidence>
<evidence type="ECO:0000256" key="1">
    <source>
        <dbReference type="ARBA" id="ARBA00008857"/>
    </source>
</evidence>
<comment type="caution">
    <text evidence="8">The sequence shown here is derived from an EMBL/GenBank/DDBJ whole genome shotgun (WGS) entry which is preliminary data.</text>
</comment>
<proteinExistence type="inferred from homology"/>
<evidence type="ECO:0000313" key="8">
    <source>
        <dbReference type="EMBL" id="MDQ8196447.1"/>
    </source>
</evidence>
<reference evidence="8 9" key="1">
    <citation type="submission" date="2023-04" db="EMBL/GenBank/DDBJ databases">
        <title>A novel bacteria isolated from coastal sediment.</title>
        <authorList>
            <person name="Liu X.-J."/>
            <person name="Du Z.-J."/>
        </authorList>
    </citation>
    <scope>NUCLEOTIDE SEQUENCE [LARGE SCALE GENOMIC DNA]</scope>
    <source>
        <strain evidence="8 9">SDUM461004</strain>
    </source>
</reference>
<dbReference type="InterPro" id="IPR011010">
    <property type="entry name" value="DNA_brk_join_enz"/>
</dbReference>
<dbReference type="InterPro" id="IPR044068">
    <property type="entry name" value="CB"/>
</dbReference>
<dbReference type="InterPro" id="IPR050090">
    <property type="entry name" value="Tyrosine_recombinase_XerCD"/>
</dbReference>
<dbReference type="InterPro" id="IPR010998">
    <property type="entry name" value="Integrase_recombinase_N"/>
</dbReference>
<comment type="similarity">
    <text evidence="1">Belongs to the 'phage' integrase family.</text>
</comment>
<dbReference type="InterPro" id="IPR004107">
    <property type="entry name" value="Integrase_SAM-like_N"/>
</dbReference>
<evidence type="ECO:0000256" key="5">
    <source>
        <dbReference type="PROSITE-ProRule" id="PRU01248"/>
    </source>
</evidence>
<sequence>MSNIRENKTYQDFYVYVESQTLRPRTRATYLMWIRRLADFYPKHSLGQIGERKIFDYLVHLRDKRGMAPSTINQGLVPIRMLYRDMLGRDWKLWTNFKLRRAEPLPIVLSRSEVRHFLSCVKLNRYKIIFALIYHCGLRISEALKLRPSDIDGERLVLRVREGKGGKPREVPLCANMLRRLRIYYAYHKNPRWLFPAVGRSWRGDCASLAEAMYVSKKPLSSSALQLAMQATRAATGINKPFSSHSLRHSFATHLLECGVSIRQVSRYLGHASLKATLVYLHVTEISEDIGREAQAQLLEEALRF</sequence>
<dbReference type="SUPFAM" id="SSF56349">
    <property type="entry name" value="DNA breaking-rejoining enzymes"/>
    <property type="match status" value="1"/>
</dbReference>
<dbReference type="InterPro" id="IPR013762">
    <property type="entry name" value="Integrase-like_cat_sf"/>
</dbReference>
<dbReference type="PANTHER" id="PTHR30349">
    <property type="entry name" value="PHAGE INTEGRASE-RELATED"/>
    <property type="match status" value="1"/>
</dbReference>
<dbReference type="Gene3D" id="1.10.150.130">
    <property type="match status" value="1"/>
</dbReference>
<gene>
    <name evidence="8" type="ORF">QEH59_18605</name>
</gene>
<dbReference type="Gene3D" id="1.10.443.10">
    <property type="entry name" value="Intergrase catalytic core"/>
    <property type="match status" value="1"/>
</dbReference>
<accession>A0ABU1ANZ9</accession>
<evidence type="ECO:0000313" key="9">
    <source>
        <dbReference type="Proteomes" id="UP001243717"/>
    </source>
</evidence>
<dbReference type="PROSITE" id="PS51898">
    <property type="entry name" value="TYR_RECOMBINASE"/>
    <property type="match status" value="1"/>
</dbReference>
<feature type="domain" description="Core-binding (CB)" evidence="7">
    <location>
        <begin position="4"/>
        <end position="87"/>
    </location>
</feature>
<evidence type="ECO:0000256" key="4">
    <source>
        <dbReference type="ARBA" id="ARBA00023172"/>
    </source>
</evidence>